<dbReference type="KEGG" id="ral:Rumal_2060"/>
<protein>
    <recommendedName>
        <fullName evidence="3">Nucleotidyltransferase</fullName>
    </recommendedName>
</protein>
<dbReference type="HOGENOM" id="CLU_064931_0_0_9"/>
<proteinExistence type="predicted"/>
<name>E6UB05_RUMA7</name>
<evidence type="ECO:0000313" key="1">
    <source>
        <dbReference type="EMBL" id="ADU22551.1"/>
    </source>
</evidence>
<dbReference type="STRING" id="697329.Rumal_2060"/>
<organism evidence="1 2">
    <name type="scientific">Ruminococcus albus (strain ATCC 27210 / DSM 20455 / JCM 14654 / NCDO 2250 / 7)</name>
    <dbReference type="NCBI Taxonomy" id="697329"/>
    <lineage>
        <taxon>Bacteria</taxon>
        <taxon>Bacillati</taxon>
        <taxon>Bacillota</taxon>
        <taxon>Clostridia</taxon>
        <taxon>Eubacteriales</taxon>
        <taxon>Oscillospiraceae</taxon>
        <taxon>Ruminococcus</taxon>
    </lineage>
</organism>
<evidence type="ECO:0008006" key="3">
    <source>
        <dbReference type="Google" id="ProtNLM"/>
    </source>
</evidence>
<dbReference type="PANTHER" id="PTHR34817">
    <property type="entry name" value="NUCLEOTIDYLTRANSFERASE"/>
    <property type="match status" value="1"/>
</dbReference>
<dbReference type="InterPro" id="IPR018775">
    <property type="entry name" value="RlaP"/>
</dbReference>
<dbReference type="RefSeq" id="WP_013498709.1">
    <property type="nucleotide sequence ID" value="NC_014833.1"/>
</dbReference>
<dbReference type="OrthoDB" id="569183at2"/>
<reference evidence="1 2" key="1">
    <citation type="journal article" date="2011" name="J. Bacteriol.">
        <title>Complete genome of the cellulolytic ruminal bacterium Ruminococcus albus 7.</title>
        <authorList>
            <person name="Suen G."/>
            <person name="Stevenson D.M."/>
            <person name="Bruce D.C."/>
            <person name="Chertkov O."/>
            <person name="Copeland A."/>
            <person name="Cheng J.F."/>
            <person name="Detter C."/>
            <person name="Detter J.C."/>
            <person name="Goodwin L.A."/>
            <person name="Han C.S."/>
            <person name="Hauser L.J."/>
            <person name="Ivanova N.N."/>
            <person name="Kyrpides N.C."/>
            <person name="Land M.L."/>
            <person name="Lapidus A."/>
            <person name="Lucas S."/>
            <person name="Ovchinnikova G."/>
            <person name="Pitluck S."/>
            <person name="Tapia R."/>
            <person name="Woyke T."/>
            <person name="Boyum J."/>
            <person name="Mead D."/>
            <person name="Weimer P.J."/>
        </authorList>
    </citation>
    <scope>NUCLEOTIDE SEQUENCE [LARGE SCALE GENOMIC DNA]</scope>
    <source>
        <strain evidence="2">ATCC 27210 / DSM 20455 / JCM 14654 / NCDO 2250 / 7</strain>
    </source>
</reference>
<accession>E6UB05</accession>
<dbReference type="Pfam" id="PF10127">
    <property type="entry name" value="RlaP"/>
    <property type="match status" value="1"/>
</dbReference>
<dbReference type="Proteomes" id="UP000006919">
    <property type="component" value="Chromosome"/>
</dbReference>
<dbReference type="eggNOG" id="COG3541">
    <property type="taxonomic scope" value="Bacteria"/>
</dbReference>
<sequence>MDINRIISDPGYSFLRQDHYLGERIALLTFGGSISYGLNTPQSDIDIRGIIMPEPSDLLGCGFIREGSQRSNDHYIYGAGGFEQYIDRTTDTTLYVLGKIVGLFYKCNPNTIEMLGCRPEHYAEVSEYGQLLLDNRELFLSKLAYDSFAGYARGQFQRLKNAIGKDNGSNVFRCISLADSIERIQRHLEAECPHYTRGALKMFVTDKNGESVTVNGIPVDAYDVGILFNDTVTEVTVNGKPISDDEVQLCFSLDIDRLPAVEFNIISNEITSCLKEFNKHLGHRNHKKDTYHLNKHAMHLLRLYFMAEDILARGEIITYREKEHDLLMSIKTGEYFNDEQNSLSAEFFDMVNRMDKKLLTAYENSKLPDRPDANKVSRLLTDINMRYLDSCKKTGGI</sequence>
<dbReference type="EMBL" id="CP002403">
    <property type="protein sequence ID" value="ADU22551.1"/>
    <property type="molecule type" value="Genomic_DNA"/>
</dbReference>
<evidence type="ECO:0000313" key="2">
    <source>
        <dbReference type="Proteomes" id="UP000006919"/>
    </source>
</evidence>
<dbReference type="AlphaFoldDB" id="E6UB05"/>
<dbReference type="PANTHER" id="PTHR34817:SF1">
    <property type="entry name" value="NUCLEOTIDYLTRANSFERASE"/>
    <property type="match status" value="1"/>
</dbReference>
<gene>
    <name evidence="1" type="ordered locus">Rumal_2060</name>
</gene>